<dbReference type="CDD" id="cd05379">
    <property type="entry name" value="CAP_bacterial"/>
    <property type="match status" value="1"/>
</dbReference>
<proteinExistence type="predicted"/>
<protein>
    <recommendedName>
        <fullName evidence="1">SCP domain-containing protein</fullName>
    </recommendedName>
</protein>
<dbReference type="SUPFAM" id="SSF55797">
    <property type="entry name" value="PR-1-like"/>
    <property type="match status" value="1"/>
</dbReference>
<dbReference type="PANTHER" id="PTHR31157">
    <property type="entry name" value="SCP DOMAIN-CONTAINING PROTEIN"/>
    <property type="match status" value="1"/>
</dbReference>
<organism evidence="2">
    <name type="scientific">Helicotheca tamesis</name>
    <dbReference type="NCBI Taxonomy" id="374047"/>
    <lineage>
        <taxon>Eukaryota</taxon>
        <taxon>Sar</taxon>
        <taxon>Stramenopiles</taxon>
        <taxon>Ochrophyta</taxon>
        <taxon>Bacillariophyta</taxon>
        <taxon>Mediophyceae</taxon>
        <taxon>Lithodesmiophycidae</taxon>
        <taxon>Lithodesmiales</taxon>
        <taxon>Lithodesmiaceae</taxon>
        <taxon>Helicotheca</taxon>
    </lineage>
</organism>
<reference evidence="2" key="1">
    <citation type="submission" date="2021-01" db="EMBL/GenBank/DDBJ databases">
        <authorList>
            <person name="Corre E."/>
            <person name="Pelletier E."/>
            <person name="Niang G."/>
            <person name="Scheremetjew M."/>
            <person name="Finn R."/>
            <person name="Kale V."/>
            <person name="Holt S."/>
            <person name="Cochrane G."/>
            <person name="Meng A."/>
            <person name="Brown T."/>
            <person name="Cohen L."/>
        </authorList>
    </citation>
    <scope>NUCLEOTIDE SEQUENCE</scope>
    <source>
        <strain evidence="2">CCMP826</strain>
    </source>
</reference>
<sequence>MMTLSENHLTQAAPIINEKLEPRSNSLPGTWYYSSNHILINNERVKRGLQPLTRRRDLDEMARTQSEAMAKAQQTFYESPDILRKDIQISNRWLGENVARGKSIRYVHEKLMDSIVDRANFLDCRFNYLGIGSTRGNDGRLYICQLFLG</sequence>
<evidence type="ECO:0000259" key="1">
    <source>
        <dbReference type="Pfam" id="PF00188"/>
    </source>
</evidence>
<evidence type="ECO:0000313" key="2">
    <source>
        <dbReference type="EMBL" id="CAD9511410.1"/>
    </source>
</evidence>
<accession>A0A6U0HCU3</accession>
<dbReference type="Gene3D" id="3.40.33.10">
    <property type="entry name" value="CAP"/>
    <property type="match status" value="1"/>
</dbReference>
<dbReference type="InterPro" id="IPR035940">
    <property type="entry name" value="CAP_sf"/>
</dbReference>
<dbReference type="Pfam" id="PF00188">
    <property type="entry name" value="CAP"/>
    <property type="match status" value="1"/>
</dbReference>
<dbReference type="EMBL" id="HBGV01016700">
    <property type="protein sequence ID" value="CAD9511410.1"/>
    <property type="molecule type" value="Transcribed_RNA"/>
</dbReference>
<dbReference type="EMBL" id="HBGV01016701">
    <property type="protein sequence ID" value="CAD9511411.1"/>
    <property type="molecule type" value="Transcribed_RNA"/>
</dbReference>
<feature type="domain" description="SCP" evidence="1">
    <location>
        <begin position="39"/>
        <end position="145"/>
    </location>
</feature>
<evidence type="ECO:0000313" key="3">
    <source>
        <dbReference type="EMBL" id="CAD9511411.1"/>
    </source>
</evidence>
<gene>
    <name evidence="2" type="ORF">HTAM1171_LOCUS10238</name>
    <name evidence="3" type="ORF">HTAM1171_LOCUS10239</name>
</gene>
<dbReference type="AlphaFoldDB" id="A0A6U0HCU3"/>
<name>A0A6U0HCU3_9STRA</name>
<dbReference type="PANTHER" id="PTHR31157:SF1">
    <property type="entry name" value="SCP DOMAIN-CONTAINING PROTEIN"/>
    <property type="match status" value="1"/>
</dbReference>
<dbReference type="InterPro" id="IPR014044">
    <property type="entry name" value="CAP_dom"/>
</dbReference>